<sequence length="244" mass="27727">MSDFERKDTSLLYVQVADYVREKIYSKEWGVDERIPSEHELMAMLHLSRGTVQKGIRSLVEEGLLVQQRGRGTFVIEPVMARPSGNKLHSFAESMTEQGIDFVTKVVDKRIERASRVCARSLEIAEGSPYLYLMRVRFVAEEPVMLIESRVNLEPCPGLENIDFEREGLFDAVERTSGQQIGTAEMTYSARAAGKKRGRWLQCGERSPVLDLDQLVRLEDGTPVEWGSVWMPANRCVISSVRTR</sequence>
<dbReference type="Pfam" id="PF00392">
    <property type="entry name" value="GntR"/>
    <property type="match status" value="1"/>
</dbReference>
<reference evidence="6" key="1">
    <citation type="submission" date="2018-11" db="EMBL/GenBank/DDBJ databases">
        <title>Comparative genomics of Parolsenella catena and Libanicoccus massiliensis: Reclassification of Libanicoccus massiliensis as Parolsenella massiliensis comb. nov.</title>
        <authorList>
            <person name="Sakamoto M."/>
            <person name="Ikeyama N."/>
            <person name="Murakami T."/>
            <person name="Mori H."/>
            <person name="Yuki M."/>
            <person name="Ohkuma M."/>
        </authorList>
    </citation>
    <scope>NUCLEOTIDE SEQUENCE [LARGE SCALE GENOMIC DNA]</scope>
    <source>
        <strain evidence="6">JCM 31932</strain>
    </source>
</reference>
<protein>
    <submittedName>
        <fullName evidence="5">GntR family transcriptional regulator</fullName>
    </submittedName>
</protein>
<keyword evidence="1" id="KW-0805">Transcription regulation</keyword>
<evidence type="ECO:0000256" key="1">
    <source>
        <dbReference type="ARBA" id="ARBA00023015"/>
    </source>
</evidence>
<dbReference type="InterPro" id="IPR050679">
    <property type="entry name" value="Bact_HTH_transcr_reg"/>
</dbReference>
<dbReference type="Pfam" id="PF07702">
    <property type="entry name" value="UTRA"/>
    <property type="match status" value="1"/>
</dbReference>
<dbReference type="Proteomes" id="UP000273154">
    <property type="component" value="Chromosome"/>
</dbReference>
<dbReference type="PRINTS" id="PR00035">
    <property type="entry name" value="HTHGNTR"/>
</dbReference>
<dbReference type="PANTHER" id="PTHR44846">
    <property type="entry name" value="MANNOSYL-D-GLYCERATE TRANSPORT/METABOLISM SYSTEM REPRESSOR MNGR-RELATED"/>
    <property type="match status" value="1"/>
</dbReference>
<dbReference type="SUPFAM" id="SSF64288">
    <property type="entry name" value="Chorismate lyase-like"/>
    <property type="match status" value="1"/>
</dbReference>
<dbReference type="CDD" id="cd07377">
    <property type="entry name" value="WHTH_GntR"/>
    <property type="match status" value="1"/>
</dbReference>
<organism evidence="5 6">
    <name type="scientific">Parolsenella catena</name>
    <dbReference type="NCBI Taxonomy" id="2003188"/>
    <lineage>
        <taxon>Bacteria</taxon>
        <taxon>Bacillati</taxon>
        <taxon>Actinomycetota</taxon>
        <taxon>Coriobacteriia</taxon>
        <taxon>Coriobacteriales</taxon>
        <taxon>Atopobiaceae</taxon>
        <taxon>Parolsenella</taxon>
    </lineage>
</organism>
<keyword evidence="3" id="KW-0804">Transcription</keyword>
<dbReference type="GO" id="GO:0003700">
    <property type="term" value="F:DNA-binding transcription factor activity"/>
    <property type="evidence" value="ECO:0007669"/>
    <property type="project" value="InterPro"/>
</dbReference>
<keyword evidence="2" id="KW-0238">DNA-binding</keyword>
<evidence type="ECO:0000313" key="5">
    <source>
        <dbReference type="EMBL" id="BBH50685.1"/>
    </source>
</evidence>
<dbReference type="SMART" id="SM00866">
    <property type="entry name" value="UTRA"/>
    <property type="match status" value="1"/>
</dbReference>
<dbReference type="InterPro" id="IPR011663">
    <property type="entry name" value="UTRA"/>
</dbReference>
<keyword evidence="6" id="KW-1185">Reference proteome</keyword>
<dbReference type="InterPro" id="IPR000524">
    <property type="entry name" value="Tscrpt_reg_HTH_GntR"/>
</dbReference>
<dbReference type="OrthoDB" id="7363114at2"/>
<dbReference type="EMBL" id="AP019367">
    <property type="protein sequence ID" value="BBH50685.1"/>
    <property type="molecule type" value="Genomic_DNA"/>
</dbReference>
<evidence type="ECO:0000256" key="3">
    <source>
        <dbReference type="ARBA" id="ARBA00023163"/>
    </source>
</evidence>
<dbReference type="RefSeq" id="WP_126422693.1">
    <property type="nucleotide sequence ID" value="NZ_AP019367.1"/>
</dbReference>
<proteinExistence type="predicted"/>
<dbReference type="SUPFAM" id="SSF46785">
    <property type="entry name" value="Winged helix' DNA-binding domain"/>
    <property type="match status" value="1"/>
</dbReference>
<dbReference type="PROSITE" id="PS50949">
    <property type="entry name" value="HTH_GNTR"/>
    <property type="match status" value="1"/>
</dbReference>
<evidence type="ECO:0000259" key="4">
    <source>
        <dbReference type="PROSITE" id="PS50949"/>
    </source>
</evidence>
<dbReference type="AlphaFoldDB" id="A0A3G9KB03"/>
<dbReference type="GO" id="GO:0003677">
    <property type="term" value="F:DNA binding"/>
    <property type="evidence" value="ECO:0007669"/>
    <property type="project" value="UniProtKB-KW"/>
</dbReference>
<accession>A0A3G9KB03</accession>
<dbReference type="InterPro" id="IPR036388">
    <property type="entry name" value="WH-like_DNA-bd_sf"/>
</dbReference>
<dbReference type="InterPro" id="IPR036390">
    <property type="entry name" value="WH_DNA-bd_sf"/>
</dbReference>
<feature type="domain" description="HTH gntR-type" evidence="4">
    <location>
        <begin position="10"/>
        <end position="78"/>
    </location>
</feature>
<evidence type="ECO:0000313" key="6">
    <source>
        <dbReference type="Proteomes" id="UP000273154"/>
    </source>
</evidence>
<dbReference type="InterPro" id="IPR028978">
    <property type="entry name" value="Chorismate_lyase_/UTRA_dom_sf"/>
</dbReference>
<gene>
    <name evidence="5" type="primary">gntR_3</name>
    <name evidence="5" type="ORF">Pcatena_12720</name>
</gene>
<dbReference type="GO" id="GO:0045892">
    <property type="term" value="P:negative regulation of DNA-templated transcription"/>
    <property type="evidence" value="ECO:0007669"/>
    <property type="project" value="TreeGrafter"/>
</dbReference>
<name>A0A3G9KB03_9ACTN</name>
<evidence type="ECO:0000256" key="2">
    <source>
        <dbReference type="ARBA" id="ARBA00023125"/>
    </source>
</evidence>
<dbReference type="Gene3D" id="1.10.10.10">
    <property type="entry name" value="Winged helix-like DNA-binding domain superfamily/Winged helix DNA-binding domain"/>
    <property type="match status" value="1"/>
</dbReference>
<dbReference type="SMART" id="SM00345">
    <property type="entry name" value="HTH_GNTR"/>
    <property type="match status" value="1"/>
</dbReference>
<dbReference type="GeneID" id="88849408"/>
<dbReference type="Gene3D" id="3.40.1410.10">
    <property type="entry name" value="Chorismate lyase-like"/>
    <property type="match status" value="1"/>
</dbReference>
<dbReference type="KEGG" id="pcat:Pcatena_12720"/>
<dbReference type="PANTHER" id="PTHR44846:SF1">
    <property type="entry name" value="MANNOSYL-D-GLYCERATE TRANSPORT_METABOLISM SYSTEM REPRESSOR MNGR-RELATED"/>
    <property type="match status" value="1"/>
</dbReference>